<evidence type="ECO:0000313" key="2">
    <source>
        <dbReference type="EMBL" id="QZD88942.1"/>
    </source>
</evidence>
<proteinExistence type="predicted"/>
<evidence type="ECO:0000256" key="1">
    <source>
        <dbReference type="SAM" id="SignalP"/>
    </source>
</evidence>
<keyword evidence="3" id="KW-1185">Reference proteome</keyword>
<sequence>MGVNYPRTAASLLVLLTLLAGTAAHADGVGAGTLIENTATATYDAGDGQVTVPSNTVTLRVDELLDVAVTSLNSGPVAATSGTAALTFEVTNTGNGPEAFVLTANPAVAGNDFDTTVDTIAVDSNGNGVYDPGVDEVLTGPATTRILDADENLTVFVIVSVPGDVLDGEASDIDLLAEAVTGTGAPGTVFAGRGVDGGDAIAGAGGADDNAIGSILIGITSVELIKSASVSDPFGGSSAVPGSVVTYTITAAVSGSGSVADLVVTDTFPSGTTYGAGSLALDAAGLTDASDADAGEATASGISVNLGTVAGGTSHSVTFNVTID</sequence>
<feature type="chain" id="PRO_5045581133" evidence="1">
    <location>
        <begin position="27"/>
        <end position="324"/>
    </location>
</feature>
<dbReference type="NCBIfam" id="TIGR01451">
    <property type="entry name" value="B_ant_repeat"/>
    <property type="match status" value="1"/>
</dbReference>
<dbReference type="Proteomes" id="UP000824281">
    <property type="component" value="Chromosome"/>
</dbReference>
<dbReference type="EMBL" id="CP081295">
    <property type="protein sequence ID" value="QZD88942.1"/>
    <property type="molecule type" value="Genomic_DNA"/>
</dbReference>
<dbReference type="PANTHER" id="PTHR34819:SF3">
    <property type="entry name" value="CELL SURFACE PROTEIN"/>
    <property type="match status" value="1"/>
</dbReference>
<keyword evidence="1" id="KW-0732">Signal</keyword>
<feature type="signal peptide" evidence="1">
    <location>
        <begin position="1"/>
        <end position="26"/>
    </location>
</feature>
<reference evidence="2 3" key="1">
    <citation type="submission" date="2021-08" db="EMBL/GenBank/DDBJ databases">
        <title>Comparative Genomics Analysis of the Genus Qipengyuania Reveals Extensive Genetic Diversity and Metabolic Versatility, Including the Description of Fifteen Novel Species.</title>
        <authorList>
            <person name="Liu Y."/>
        </authorList>
    </citation>
    <scope>NUCLEOTIDE SEQUENCE [LARGE SCALE GENOMIC DNA]</scope>
    <source>
        <strain evidence="2 3">1NDH13</strain>
    </source>
</reference>
<dbReference type="PANTHER" id="PTHR34819">
    <property type="entry name" value="LARGE CYSTEINE-RICH PERIPLASMIC PROTEIN OMCB"/>
    <property type="match status" value="1"/>
</dbReference>
<name>A0ABX8ZN03_9SPHN</name>
<dbReference type="Gene3D" id="2.60.40.740">
    <property type="match status" value="1"/>
</dbReference>
<organism evidence="2 3">
    <name type="scientific">Qipengyuania aurantiaca</name>
    <dbReference type="NCBI Taxonomy" id="2867233"/>
    <lineage>
        <taxon>Bacteria</taxon>
        <taxon>Pseudomonadati</taxon>
        <taxon>Pseudomonadota</taxon>
        <taxon>Alphaproteobacteria</taxon>
        <taxon>Sphingomonadales</taxon>
        <taxon>Erythrobacteraceae</taxon>
        <taxon>Qipengyuania</taxon>
    </lineage>
</organism>
<accession>A0ABX8ZN03</accession>
<protein>
    <submittedName>
        <fullName evidence="2">DUF11 domain-containing protein</fullName>
    </submittedName>
</protein>
<dbReference type="InterPro" id="IPR047589">
    <property type="entry name" value="DUF11_rpt"/>
</dbReference>
<dbReference type="InterPro" id="IPR051172">
    <property type="entry name" value="Chlamydia_OmcB"/>
</dbReference>
<gene>
    <name evidence="2" type="ORF">K3148_08775</name>
</gene>
<evidence type="ECO:0000313" key="3">
    <source>
        <dbReference type="Proteomes" id="UP000824281"/>
    </source>
</evidence>